<organism evidence="3 4">
    <name type="scientific">Peromyscus maniculatus bairdii</name>
    <name type="common">Prairie deer mouse</name>
    <dbReference type="NCBI Taxonomy" id="230844"/>
    <lineage>
        <taxon>Eukaryota</taxon>
        <taxon>Metazoa</taxon>
        <taxon>Chordata</taxon>
        <taxon>Craniata</taxon>
        <taxon>Vertebrata</taxon>
        <taxon>Euteleostomi</taxon>
        <taxon>Mammalia</taxon>
        <taxon>Eutheria</taxon>
        <taxon>Euarchontoglires</taxon>
        <taxon>Glires</taxon>
        <taxon>Rodentia</taxon>
        <taxon>Myomorpha</taxon>
        <taxon>Muroidea</taxon>
        <taxon>Cricetidae</taxon>
        <taxon>Neotominae</taxon>
        <taxon>Peromyscus</taxon>
    </lineage>
</organism>
<accession>A0A8C8W7A0</accession>
<proteinExistence type="predicted"/>
<protein>
    <submittedName>
        <fullName evidence="3">Uncharacterized protein</fullName>
    </submittedName>
</protein>
<reference evidence="3" key="3">
    <citation type="submission" date="2025-09" db="UniProtKB">
        <authorList>
            <consortium name="Ensembl"/>
        </authorList>
    </citation>
    <scope>IDENTIFICATION</scope>
</reference>
<evidence type="ECO:0000313" key="3">
    <source>
        <dbReference type="Ensembl" id="ENSPEMP00000036781.1"/>
    </source>
</evidence>
<dbReference type="AlphaFoldDB" id="A0A8C8W7A0"/>
<reference evidence="3 4" key="1">
    <citation type="submission" date="2018-10" db="EMBL/GenBank/DDBJ databases">
        <title>Improved assembly of the deer mouse Peromyscus maniculatus genome.</title>
        <authorList>
            <person name="Lassance J.-M."/>
            <person name="Hoekstra H.E."/>
        </authorList>
    </citation>
    <scope>NUCLEOTIDE SEQUENCE [LARGE SCALE GENOMIC DNA]</scope>
</reference>
<feature type="compositionally biased region" description="Basic and acidic residues" evidence="1">
    <location>
        <begin position="105"/>
        <end position="118"/>
    </location>
</feature>
<keyword evidence="2" id="KW-1133">Transmembrane helix</keyword>
<evidence type="ECO:0000256" key="1">
    <source>
        <dbReference type="SAM" id="MobiDB-lite"/>
    </source>
</evidence>
<feature type="transmembrane region" description="Helical" evidence="2">
    <location>
        <begin position="143"/>
        <end position="165"/>
    </location>
</feature>
<keyword evidence="2" id="KW-0472">Membrane</keyword>
<dbReference type="Ensembl" id="ENSPEMT00000034748.1">
    <property type="protein sequence ID" value="ENSPEMP00000036781.1"/>
    <property type="gene ID" value="ENSPEMG00000024883.1"/>
</dbReference>
<dbReference type="Proteomes" id="UP000694547">
    <property type="component" value="Chromosome 1"/>
</dbReference>
<reference evidence="3" key="2">
    <citation type="submission" date="2025-08" db="UniProtKB">
        <authorList>
            <consortium name="Ensembl"/>
        </authorList>
    </citation>
    <scope>IDENTIFICATION</scope>
</reference>
<keyword evidence="4" id="KW-1185">Reference proteome</keyword>
<evidence type="ECO:0000256" key="2">
    <source>
        <dbReference type="SAM" id="Phobius"/>
    </source>
</evidence>
<keyword evidence="2" id="KW-0812">Transmembrane</keyword>
<evidence type="ECO:0000313" key="4">
    <source>
        <dbReference type="Proteomes" id="UP000694547"/>
    </source>
</evidence>
<feature type="region of interest" description="Disordered" evidence="1">
    <location>
        <begin position="88"/>
        <end position="118"/>
    </location>
</feature>
<name>A0A8C8W7A0_PERMB</name>
<sequence length="213" mass="23927">WGLQVLCPPLTSTNAVSVFFLSLFRARTPAPDPQKTGRPARTCLQRGTSQPHLLPRLPLHRLLLPSHWGLSVWGEGSCLKTMPHLRPLTPETPASTTNTARPAPHRTEDSRPSRDHAGRAASSYSSCIKLSPCPFLPLPQSHVMFPSLFSVCVFKLFFFFLPLFFSPSPLLPCNWRMCYEVANSWTVRLLFFQMPPCFPSPPLPSPPFILLEH</sequence>